<accession>A0A3A8ISU5</accession>
<dbReference type="AlphaFoldDB" id="A0A3A8ISU5"/>
<dbReference type="RefSeq" id="WP_120543592.1">
    <property type="nucleotide sequence ID" value="NZ_RAVZ01000226.1"/>
</dbReference>
<name>A0A3A8ISU5_9BACT</name>
<gene>
    <name evidence="1" type="ORF">D7V88_27480</name>
</gene>
<organism evidence="1 2">
    <name type="scientific">Corallococcus terminator</name>
    <dbReference type="NCBI Taxonomy" id="2316733"/>
    <lineage>
        <taxon>Bacteria</taxon>
        <taxon>Pseudomonadati</taxon>
        <taxon>Myxococcota</taxon>
        <taxon>Myxococcia</taxon>
        <taxon>Myxococcales</taxon>
        <taxon>Cystobacterineae</taxon>
        <taxon>Myxococcaceae</taxon>
        <taxon>Corallococcus</taxon>
    </lineage>
</organism>
<protein>
    <submittedName>
        <fullName evidence="1">Uncharacterized protein</fullName>
    </submittedName>
</protein>
<keyword evidence="2" id="KW-1185">Reference proteome</keyword>
<evidence type="ECO:0000313" key="2">
    <source>
        <dbReference type="Proteomes" id="UP000268094"/>
    </source>
</evidence>
<sequence length="332" mass="36287">MFRKQLSSILVTTTKRFFSTTIERGLQESIQTVEPIVVLQTGGSGHNPLTPHVELGSNDGSLTYPSLPSPLLIPKSKQEYGIASTEHEAAMRHKKGVLQKILKARGPSAPFSARIIVFPEGGYTGTSRYMPSYADLVMAYNALKDEAESEDLLRTLVVLGSHQYIIPESNIMLNASLGYDGIARKPFILFKKYHDKTMDAIPSSVITSNVGGPKSLYGFDMAICADVGSLDLEKQLLARIVSSYGTPGSLDDAKGLKIVADGAYEEKAGVFEGTLAPKDTVWTWVAEFCGFQPKKKMVHVNQEIMSTTNLLADSDGYKSKVMLYRPVVAKKL</sequence>
<dbReference type="EMBL" id="RAVZ01000226">
    <property type="protein sequence ID" value="RKG80463.1"/>
    <property type="molecule type" value="Genomic_DNA"/>
</dbReference>
<comment type="caution">
    <text evidence="1">The sequence shown here is derived from an EMBL/GenBank/DDBJ whole genome shotgun (WGS) entry which is preliminary data.</text>
</comment>
<dbReference type="Proteomes" id="UP000268094">
    <property type="component" value="Unassembled WGS sequence"/>
</dbReference>
<proteinExistence type="predicted"/>
<evidence type="ECO:0000313" key="1">
    <source>
        <dbReference type="EMBL" id="RKG80463.1"/>
    </source>
</evidence>
<reference evidence="2" key="1">
    <citation type="submission" date="2018-09" db="EMBL/GenBank/DDBJ databases">
        <authorList>
            <person name="Livingstone P.G."/>
            <person name="Whitworth D.E."/>
        </authorList>
    </citation>
    <scope>NUCLEOTIDE SEQUENCE [LARGE SCALE GENOMIC DNA]</scope>
    <source>
        <strain evidence="2">CA054A</strain>
    </source>
</reference>